<evidence type="ECO:0008006" key="3">
    <source>
        <dbReference type="Google" id="ProtNLM"/>
    </source>
</evidence>
<dbReference type="EMBL" id="JBHTKH010000008">
    <property type="protein sequence ID" value="MFD1055364.1"/>
    <property type="molecule type" value="Genomic_DNA"/>
</dbReference>
<accession>A0ABW3N0P1</accession>
<protein>
    <recommendedName>
        <fullName evidence="3">Ig-like domain-containing protein</fullName>
    </recommendedName>
</protein>
<reference evidence="2" key="1">
    <citation type="journal article" date="2019" name="Int. J. Syst. Evol. Microbiol.">
        <title>The Global Catalogue of Microorganisms (GCM) 10K type strain sequencing project: providing services to taxonomists for standard genome sequencing and annotation.</title>
        <authorList>
            <consortium name="The Broad Institute Genomics Platform"/>
            <consortium name="The Broad Institute Genome Sequencing Center for Infectious Disease"/>
            <person name="Wu L."/>
            <person name="Ma J."/>
        </authorList>
    </citation>
    <scope>NUCLEOTIDE SEQUENCE [LARGE SCALE GENOMIC DNA]</scope>
    <source>
        <strain evidence="2">CCUG 57508</strain>
    </source>
</reference>
<organism evidence="1 2">
    <name type="scientific">Terrabacter terrigena</name>
    <dbReference type="NCBI Taxonomy" id="574718"/>
    <lineage>
        <taxon>Bacteria</taxon>
        <taxon>Bacillati</taxon>
        <taxon>Actinomycetota</taxon>
        <taxon>Actinomycetes</taxon>
        <taxon>Micrococcales</taxon>
        <taxon>Intrasporangiaceae</taxon>
        <taxon>Terrabacter</taxon>
    </lineage>
</organism>
<name>A0ABW3N0P1_9MICO</name>
<evidence type="ECO:0000313" key="1">
    <source>
        <dbReference type="EMBL" id="MFD1055364.1"/>
    </source>
</evidence>
<evidence type="ECO:0000313" key="2">
    <source>
        <dbReference type="Proteomes" id="UP001597046"/>
    </source>
</evidence>
<dbReference type="RefSeq" id="WP_386053353.1">
    <property type="nucleotide sequence ID" value="NZ_JBHTKH010000008.1"/>
</dbReference>
<gene>
    <name evidence="1" type="ORF">ACFQ2V_13695</name>
</gene>
<dbReference type="Proteomes" id="UP001597046">
    <property type="component" value="Unassembled WGS sequence"/>
</dbReference>
<keyword evidence="2" id="KW-1185">Reference proteome</keyword>
<comment type="caution">
    <text evidence="1">The sequence shown here is derived from an EMBL/GenBank/DDBJ whole genome shotgun (WGS) entry which is preliminary data.</text>
</comment>
<proteinExistence type="predicted"/>
<sequence length="116" mass="11776">MADQTTLYSGNPITASGSSTPVAVPLGSTVAVTINATTVSGTTPSATFEVQWSHDGVNWASADGTADSFAAITAAKSVARSFTVKGTLLRLVWTVSGTTPSFTTTAYLSGVRVLST</sequence>